<dbReference type="PANTHER" id="PTHR34219">
    <property type="entry name" value="IRON-REGULATED INNER MEMBRANE PROTEIN-RELATED"/>
    <property type="match status" value="1"/>
</dbReference>
<dbReference type="PANTHER" id="PTHR34219:SF3">
    <property type="entry name" value="BLL7967 PROTEIN"/>
    <property type="match status" value="1"/>
</dbReference>
<accession>A0A4Q5LDT8</accession>
<organism evidence="2 3">
    <name type="scientific">Hymenobacter persicinus</name>
    <dbReference type="NCBI Taxonomy" id="2025506"/>
    <lineage>
        <taxon>Bacteria</taxon>
        <taxon>Pseudomonadati</taxon>
        <taxon>Bacteroidota</taxon>
        <taxon>Cytophagia</taxon>
        <taxon>Cytophagales</taxon>
        <taxon>Hymenobacteraceae</taxon>
        <taxon>Hymenobacter</taxon>
    </lineage>
</organism>
<name>A0A4Q5LDT8_9BACT</name>
<proteinExistence type="predicted"/>
<keyword evidence="1" id="KW-0812">Transmembrane</keyword>
<dbReference type="InterPro" id="IPR005625">
    <property type="entry name" value="PepSY-ass_TM"/>
</dbReference>
<dbReference type="OrthoDB" id="111691at2"/>
<feature type="transmembrane region" description="Helical" evidence="1">
    <location>
        <begin position="338"/>
        <end position="360"/>
    </location>
</feature>
<gene>
    <name evidence="2" type="ORF">EWM57_04750</name>
</gene>
<keyword evidence="3" id="KW-1185">Reference proteome</keyword>
<evidence type="ECO:0000313" key="3">
    <source>
        <dbReference type="Proteomes" id="UP000294155"/>
    </source>
</evidence>
<protein>
    <submittedName>
        <fullName evidence="2">PepSY domain-containing protein</fullName>
    </submittedName>
</protein>
<keyword evidence="1" id="KW-1133">Transmembrane helix</keyword>
<feature type="transmembrane region" description="Helical" evidence="1">
    <location>
        <begin position="138"/>
        <end position="159"/>
    </location>
</feature>
<feature type="transmembrane region" description="Helical" evidence="1">
    <location>
        <begin position="189"/>
        <end position="209"/>
    </location>
</feature>
<dbReference type="EMBL" id="SEWE01000007">
    <property type="protein sequence ID" value="RYU82096.1"/>
    <property type="molecule type" value="Genomic_DNA"/>
</dbReference>
<evidence type="ECO:0000313" key="2">
    <source>
        <dbReference type="EMBL" id="RYU82096.1"/>
    </source>
</evidence>
<dbReference type="Pfam" id="PF03929">
    <property type="entry name" value="PepSY_TM"/>
    <property type="match status" value="1"/>
</dbReference>
<feature type="transmembrane region" description="Helical" evidence="1">
    <location>
        <begin position="12"/>
        <end position="34"/>
    </location>
</feature>
<dbReference type="Proteomes" id="UP000294155">
    <property type="component" value="Unassembled WGS sequence"/>
</dbReference>
<sequence length="377" mass="42283">MTFKKAVLTLHLWLGLASGLVVFVVSLSGAVFTFQDEVRDAVEPWRLVDGQGPELPPSRLQATALRHHPANTVSYLMYFGPGRAAAVYLADKAGGSFVAYVDPYTGRELHFQDLRRDFFTLVQYLHMYLLLPPAVGEWVVGPAVLIFVVMLATGLMLWWPKRKTDRHRSFTIKWGARWRRVNYDLHSVLGFYVAAVALLIALTGLMMSYEWLRTAATFVSNGGQTHPAETTPPVLDTLQVVSEPKQPVIDRYFEQMRRLSPGYAMLFLAAPTSTKQPVFGIAYQRALRFYHRDDYYFHPVSGELLRRLPHGSKSNGAKLVDMNYDLHTGLVLGLGGKIVAFLGSLLSASLPLTGFVVWWGKRNKPEKPRRTAYPAGA</sequence>
<dbReference type="RefSeq" id="WP_129919993.1">
    <property type="nucleotide sequence ID" value="NZ_SEWE01000007.1"/>
</dbReference>
<comment type="caution">
    <text evidence="2">The sequence shown here is derived from an EMBL/GenBank/DDBJ whole genome shotgun (WGS) entry which is preliminary data.</text>
</comment>
<reference evidence="2 3" key="1">
    <citation type="submission" date="2019-02" db="EMBL/GenBank/DDBJ databases">
        <title>Bacterial novel species isolated from soil.</title>
        <authorList>
            <person name="Jung H.-Y."/>
        </authorList>
    </citation>
    <scope>NUCLEOTIDE SEQUENCE [LARGE SCALE GENOMIC DNA]</scope>
    <source>
        <strain evidence="2 3">1-3-3-3</strain>
    </source>
</reference>
<dbReference type="AlphaFoldDB" id="A0A4Q5LDT8"/>
<evidence type="ECO:0000256" key="1">
    <source>
        <dbReference type="SAM" id="Phobius"/>
    </source>
</evidence>
<keyword evidence="1" id="KW-0472">Membrane</keyword>